<dbReference type="EMBL" id="HBUF01313081">
    <property type="protein sequence ID" value="CAG6693515.1"/>
    <property type="molecule type" value="Transcribed_RNA"/>
</dbReference>
<feature type="transmembrane region" description="Helical" evidence="1">
    <location>
        <begin position="6"/>
        <end position="25"/>
    </location>
</feature>
<dbReference type="AlphaFoldDB" id="A0A8D8ZCW5"/>
<dbReference type="EMBL" id="HBUF01130278">
    <property type="protein sequence ID" value="CAG6644011.1"/>
    <property type="molecule type" value="Transcribed_RNA"/>
</dbReference>
<dbReference type="EMBL" id="HBUF01313082">
    <property type="protein sequence ID" value="CAG6693516.1"/>
    <property type="molecule type" value="Transcribed_RNA"/>
</dbReference>
<keyword evidence="1" id="KW-0812">Transmembrane</keyword>
<sequence length="142" mass="15780">MDKTMVTVAGLAAVGIGAVALYLYYNRSEDEAPGDEPVSVGPSPRPSPYALIPWKSGLFSTPTETLHVAVFLVRSYSTKPSTDIAQRAVYAIWCLKAKYTGDKQLEKWEKGGAVKKLYMNKTSEELDELYKRVQERGFGQVR</sequence>
<keyword evidence="1" id="KW-0472">Membrane</keyword>
<name>A0A8D8ZCW5_9HEMI</name>
<dbReference type="EMBL" id="HBUF01453686">
    <property type="protein sequence ID" value="CAG6743782.1"/>
    <property type="molecule type" value="Transcribed_RNA"/>
</dbReference>
<proteinExistence type="predicted"/>
<keyword evidence="1" id="KW-1133">Transmembrane helix</keyword>
<organism evidence="2">
    <name type="scientific">Cacopsylla melanoneura</name>
    <dbReference type="NCBI Taxonomy" id="428564"/>
    <lineage>
        <taxon>Eukaryota</taxon>
        <taxon>Metazoa</taxon>
        <taxon>Ecdysozoa</taxon>
        <taxon>Arthropoda</taxon>
        <taxon>Hexapoda</taxon>
        <taxon>Insecta</taxon>
        <taxon>Pterygota</taxon>
        <taxon>Neoptera</taxon>
        <taxon>Paraneoptera</taxon>
        <taxon>Hemiptera</taxon>
        <taxon>Sternorrhyncha</taxon>
        <taxon>Psylloidea</taxon>
        <taxon>Psyllidae</taxon>
        <taxon>Psyllinae</taxon>
        <taxon>Cacopsylla</taxon>
    </lineage>
</organism>
<protein>
    <submittedName>
        <fullName evidence="2">Uncharacterized protein</fullName>
    </submittedName>
</protein>
<evidence type="ECO:0000256" key="1">
    <source>
        <dbReference type="SAM" id="Phobius"/>
    </source>
</evidence>
<dbReference type="EMBL" id="HBUF01453687">
    <property type="protein sequence ID" value="CAG6743783.1"/>
    <property type="molecule type" value="Transcribed_RNA"/>
</dbReference>
<reference evidence="2" key="1">
    <citation type="submission" date="2021-05" db="EMBL/GenBank/DDBJ databases">
        <authorList>
            <person name="Alioto T."/>
            <person name="Alioto T."/>
            <person name="Gomez Garrido J."/>
        </authorList>
    </citation>
    <scope>NUCLEOTIDE SEQUENCE</scope>
</reference>
<evidence type="ECO:0000313" key="2">
    <source>
        <dbReference type="EMBL" id="CAG6743782.1"/>
    </source>
</evidence>
<accession>A0A8D8ZCW5</accession>